<gene>
    <name evidence="12" type="ORF">X474_07160</name>
</gene>
<feature type="transmembrane region" description="Helical" evidence="8">
    <location>
        <begin position="445"/>
        <end position="465"/>
    </location>
</feature>
<dbReference type="GO" id="GO:0005886">
    <property type="term" value="C:plasma membrane"/>
    <property type="evidence" value="ECO:0007669"/>
    <property type="project" value="UniProtKB-SubCell"/>
</dbReference>
<keyword evidence="7 8" id="KW-0472">Membrane</keyword>
<dbReference type="Gene3D" id="1.20.950.20">
    <property type="entry name" value="Transmembrane di-heme cytochromes, Chain C"/>
    <property type="match status" value="1"/>
</dbReference>
<dbReference type="GO" id="GO:0016491">
    <property type="term" value="F:oxidoreductase activity"/>
    <property type="evidence" value="ECO:0007669"/>
    <property type="project" value="UniProtKB-KW"/>
</dbReference>
<evidence type="ECO:0000256" key="8">
    <source>
        <dbReference type="SAM" id="Phobius"/>
    </source>
</evidence>
<feature type="transmembrane region" description="Helical" evidence="8">
    <location>
        <begin position="538"/>
        <end position="556"/>
    </location>
</feature>
<evidence type="ECO:0000256" key="7">
    <source>
        <dbReference type="ARBA" id="ARBA00023136"/>
    </source>
</evidence>
<evidence type="ECO:0000256" key="9">
    <source>
        <dbReference type="SAM" id="SignalP"/>
    </source>
</evidence>
<keyword evidence="3 8" id="KW-0812">Transmembrane</keyword>
<dbReference type="SUPFAM" id="SSF103501">
    <property type="entry name" value="Respiratory nitrate reductase 1 gamma chain"/>
    <property type="match status" value="1"/>
</dbReference>
<evidence type="ECO:0000256" key="2">
    <source>
        <dbReference type="ARBA" id="ARBA00022475"/>
    </source>
</evidence>
<dbReference type="STRING" id="1429043.X474_07160"/>
<evidence type="ECO:0000259" key="10">
    <source>
        <dbReference type="Pfam" id="PF02665"/>
    </source>
</evidence>
<dbReference type="EMBL" id="AZAC01000008">
    <property type="protein sequence ID" value="KIX14920.1"/>
    <property type="molecule type" value="Genomic_DNA"/>
</dbReference>
<dbReference type="Proteomes" id="UP000032233">
    <property type="component" value="Unassembled WGS sequence"/>
</dbReference>
<protein>
    <submittedName>
        <fullName evidence="12">Uncharacterized protein</fullName>
    </submittedName>
</protein>
<dbReference type="Pfam" id="PF14522">
    <property type="entry name" value="Cytochrome_C7"/>
    <property type="match status" value="1"/>
</dbReference>
<keyword evidence="2" id="KW-1003">Cell membrane</keyword>
<keyword evidence="6" id="KW-0560">Oxidoreductase</keyword>
<evidence type="ECO:0000256" key="4">
    <source>
        <dbReference type="ARBA" id="ARBA00022729"/>
    </source>
</evidence>
<dbReference type="InterPro" id="IPR036197">
    <property type="entry name" value="NarG-like_sf"/>
</dbReference>
<evidence type="ECO:0000256" key="6">
    <source>
        <dbReference type="ARBA" id="ARBA00023002"/>
    </source>
</evidence>
<evidence type="ECO:0000313" key="12">
    <source>
        <dbReference type="EMBL" id="KIX14920.1"/>
    </source>
</evidence>
<dbReference type="CDD" id="cd08168">
    <property type="entry name" value="Cytochrom_C3"/>
    <property type="match status" value="1"/>
</dbReference>
<sequence length="587" mass="63206">MKRCFFVLLALLFAAGLAQAGERSWFIDPGLYHSSIHNSMGCSDCHSDMGEHPDPARVNKAHDPKVLAQKCAECHDEVLAEIAEGSHAGEQITPAEYQDCAACHDPHHQQVVAESLGERPDAAKARDCSLCHESKDKLPALLEEDQECLACHSTPQKGEELADERFSNMCQACHAKEKAAKGVSVMEPALFGGHPHADFGCMTCHPKAASYPHSGQEVTDCLECHTRHEPGLARDAHVGVPCQACHLKGAVPGFDKEKAVIIWEIAPGPDKGAGAHQMVSREGTESCRRCHQSGNRVGASAALLPAKSIMCMPCHAATLGVGDATTIVALIIFCVGLLGAVSFWLGGSLPGTSAQGAGAKLAGGIKAVLGGLFSARLGSILKAFFLDGLCQRRLWKVSPARGLIHCLIFLPFVVRFIWGLFALFGTTQLPEAEFSWVLIHNDHPITAFVFDLTGVMVLTGVAAALIRRFKQKDAPGPEKLPAPDWWAMGLLLGIVVLGFVLEGVRLAMTPALTQGAPYAFVAYLLSKLFGQGQWLNDFYGWLWYGHVILTGAFVAYLPFSRMFHIILAPVILAMGAADKGHHDHQEK</sequence>
<feature type="domain" description="NarG-like" evidence="10">
    <location>
        <begin position="430"/>
        <end position="570"/>
    </location>
</feature>
<dbReference type="SUPFAM" id="SSF48695">
    <property type="entry name" value="Multiheme cytochromes"/>
    <property type="match status" value="2"/>
</dbReference>
<dbReference type="AlphaFoldDB" id="A0A0D2JZG4"/>
<evidence type="ECO:0000259" key="11">
    <source>
        <dbReference type="Pfam" id="PF14522"/>
    </source>
</evidence>
<comment type="caution">
    <text evidence="12">The sequence shown here is derived from an EMBL/GenBank/DDBJ whole genome shotgun (WGS) entry which is preliminary data.</text>
</comment>
<reference evidence="12 13" key="1">
    <citation type="submission" date="2013-11" db="EMBL/GenBank/DDBJ databases">
        <title>Metagenomic analysis of a methanogenic consortium involved in long chain n-alkane degradation.</title>
        <authorList>
            <person name="Davidova I.A."/>
            <person name="Callaghan A.V."/>
            <person name="Wawrik B."/>
            <person name="Pruitt S."/>
            <person name="Marks C."/>
            <person name="Duncan K.E."/>
            <person name="Suflita J.M."/>
        </authorList>
    </citation>
    <scope>NUCLEOTIDE SEQUENCE [LARGE SCALE GENOMIC DNA]</scope>
    <source>
        <strain evidence="12 13">SPR</strain>
    </source>
</reference>
<evidence type="ECO:0000256" key="5">
    <source>
        <dbReference type="ARBA" id="ARBA00022989"/>
    </source>
</evidence>
<dbReference type="PANTHER" id="PTHR35038">
    <property type="entry name" value="DISSIMILATORY SULFITE REDUCTASE SIRA"/>
    <property type="match status" value="1"/>
</dbReference>
<dbReference type="InterPro" id="IPR029467">
    <property type="entry name" value="Cyt_c7-like"/>
</dbReference>
<evidence type="ECO:0000256" key="3">
    <source>
        <dbReference type="ARBA" id="ARBA00022692"/>
    </source>
</evidence>
<proteinExistence type="predicted"/>
<evidence type="ECO:0000256" key="1">
    <source>
        <dbReference type="ARBA" id="ARBA00004651"/>
    </source>
</evidence>
<comment type="subcellular location">
    <subcellularLocation>
        <location evidence="1">Cell membrane</location>
        <topology evidence="1">Multi-pass membrane protein</topology>
    </subcellularLocation>
</comment>
<organism evidence="12 13">
    <name type="scientific">Dethiosulfatarculus sandiegensis</name>
    <dbReference type="NCBI Taxonomy" id="1429043"/>
    <lineage>
        <taxon>Bacteria</taxon>
        <taxon>Pseudomonadati</taxon>
        <taxon>Thermodesulfobacteriota</taxon>
        <taxon>Desulfarculia</taxon>
        <taxon>Desulfarculales</taxon>
        <taxon>Desulfarculaceae</taxon>
        <taxon>Dethiosulfatarculus</taxon>
    </lineage>
</organism>
<dbReference type="InterPro" id="IPR036280">
    <property type="entry name" value="Multihaem_cyt_sf"/>
</dbReference>
<feature type="transmembrane region" description="Helical" evidence="8">
    <location>
        <begin position="485"/>
        <end position="501"/>
    </location>
</feature>
<dbReference type="Gene3D" id="3.90.10.10">
    <property type="entry name" value="Cytochrome C3"/>
    <property type="match status" value="2"/>
</dbReference>
<evidence type="ECO:0000313" key="13">
    <source>
        <dbReference type="Proteomes" id="UP000032233"/>
    </source>
</evidence>
<accession>A0A0D2JZG4</accession>
<keyword evidence="13" id="KW-1185">Reference proteome</keyword>
<feature type="transmembrane region" description="Helical" evidence="8">
    <location>
        <begin position="402"/>
        <end position="425"/>
    </location>
</feature>
<dbReference type="InParanoid" id="A0A0D2JZG4"/>
<feature type="signal peptide" evidence="9">
    <location>
        <begin position="1"/>
        <end position="20"/>
    </location>
</feature>
<feature type="chain" id="PRO_5002245298" evidence="9">
    <location>
        <begin position="21"/>
        <end position="587"/>
    </location>
</feature>
<name>A0A0D2JZG4_9BACT</name>
<feature type="domain" description="Cytochrome c7-like" evidence="11">
    <location>
        <begin position="62"/>
        <end position="133"/>
    </location>
</feature>
<dbReference type="InterPro" id="IPR023234">
    <property type="entry name" value="NarG-like_domain"/>
</dbReference>
<keyword evidence="4 9" id="KW-0732">Signal</keyword>
<dbReference type="PANTHER" id="PTHR35038:SF8">
    <property type="entry name" value="C-TYPE POLYHEME CYTOCHROME OMCC"/>
    <property type="match status" value="1"/>
</dbReference>
<dbReference type="Pfam" id="PF02665">
    <property type="entry name" value="Nitrate_red_gam"/>
    <property type="match status" value="1"/>
</dbReference>
<keyword evidence="5 8" id="KW-1133">Transmembrane helix</keyword>
<dbReference type="InterPro" id="IPR051829">
    <property type="entry name" value="Multiheme_Cytochr_ET"/>
</dbReference>
<feature type="transmembrane region" description="Helical" evidence="8">
    <location>
        <begin position="324"/>
        <end position="345"/>
    </location>
</feature>